<proteinExistence type="predicted"/>
<dbReference type="SMART" id="SM00647">
    <property type="entry name" value="IBR"/>
    <property type="match status" value="1"/>
</dbReference>
<dbReference type="EMBL" id="JBANAX010000305">
    <property type="protein sequence ID" value="KAL1214672.1"/>
    <property type="molecule type" value="Genomic_DNA"/>
</dbReference>
<gene>
    <name evidence="8" type="ORF">V5N11_030239</name>
</gene>
<dbReference type="Pfam" id="PF01485">
    <property type="entry name" value="IBR"/>
    <property type="match status" value="1"/>
</dbReference>
<evidence type="ECO:0000256" key="5">
    <source>
        <dbReference type="ARBA" id="ARBA00022786"/>
    </source>
</evidence>
<evidence type="ECO:0000259" key="7">
    <source>
        <dbReference type="SMART" id="SM00647"/>
    </source>
</evidence>
<evidence type="ECO:0000313" key="9">
    <source>
        <dbReference type="Proteomes" id="UP001558713"/>
    </source>
</evidence>
<evidence type="ECO:0000313" key="8">
    <source>
        <dbReference type="EMBL" id="KAL1214672.1"/>
    </source>
</evidence>
<feature type="domain" description="IBR" evidence="7">
    <location>
        <begin position="24"/>
        <end position="90"/>
    </location>
</feature>
<organism evidence="8 9">
    <name type="scientific">Cardamine amara subsp. amara</name>
    <dbReference type="NCBI Taxonomy" id="228776"/>
    <lineage>
        <taxon>Eukaryota</taxon>
        <taxon>Viridiplantae</taxon>
        <taxon>Streptophyta</taxon>
        <taxon>Embryophyta</taxon>
        <taxon>Tracheophyta</taxon>
        <taxon>Spermatophyta</taxon>
        <taxon>Magnoliopsida</taxon>
        <taxon>eudicotyledons</taxon>
        <taxon>Gunneridae</taxon>
        <taxon>Pentapetalae</taxon>
        <taxon>rosids</taxon>
        <taxon>malvids</taxon>
        <taxon>Brassicales</taxon>
        <taxon>Brassicaceae</taxon>
        <taxon>Cardamineae</taxon>
        <taxon>Cardamine</taxon>
    </lineage>
</organism>
<evidence type="ECO:0000256" key="1">
    <source>
        <dbReference type="ARBA" id="ARBA00001947"/>
    </source>
</evidence>
<dbReference type="InterPro" id="IPR031127">
    <property type="entry name" value="E3_UB_ligase_RBR"/>
</dbReference>
<keyword evidence="6" id="KW-0862">Zinc</keyword>
<evidence type="ECO:0000256" key="3">
    <source>
        <dbReference type="ARBA" id="ARBA00022723"/>
    </source>
</evidence>
<dbReference type="PANTHER" id="PTHR11685">
    <property type="entry name" value="RBR FAMILY RING FINGER AND IBR DOMAIN-CONTAINING"/>
    <property type="match status" value="1"/>
</dbReference>
<comment type="caution">
    <text evidence="8">The sequence shown here is derived from an EMBL/GenBank/DDBJ whole genome shotgun (WGS) entry which is preliminary data.</text>
</comment>
<keyword evidence="9" id="KW-1185">Reference proteome</keyword>
<evidence type="ECO:0000256" key="2">
    <source>
        <dbReference type="ARBA" id="ARBA00004906"/>
    </source>
</evidence>
<keyword evidence="5" id="KW-0833">Ubl conjugation pathway</keyword>
<evidence type="ECO:0000256" key="4">
    <source>
        <dbReference type="ARBA" id="ARBA00022771"/>
    </source>
</evidence>
<accession>A0ABD1B7W3</accession>
<protein>
    <submittedName>
        <fullName evidence="8">E3 ubiquitin-protein ligase RSL1</fullName>
    </submittedName>
</protein>
<keyword evidence="4" id="KW-0863">Zinc-finger</keyword>
<name>A0ABD1B7W3_CARAN</name>
<comment type="pathway">
    <text evidence="2">Protein modification; protein ubiquitination.</text>
</comment>
<dbReference type="GO" id="GO:0008270">
    <property type="term" value="F:zinc ion binding"/>
    <property type="evidence" value="ECO:0007669"/>
    <property type="project" value="UniProtKB-KW"/>
</dbReference>
<comment type="cofactor">
    <cofactor evidence="1">
        <name>Zn(2+)</name>
        <dbReference type="ChEBI" id="CHEBI:29105"/>
    </cofactor>
</comment>
<dbReference type="Proteomes" id="UP001558713">
    <property type="component" value="Unassembled WGS sequence"/>
</dbReference>
<evidence type="ECO:0000256" key="6">
    <source>
        <dbReference type="ARBA" id="ARBA00022833"/>
    </source>
</evidence>
<reference evidence="8 9" key="1">
    <citation type="submission" date="2024-04" db="EMBL/GenBank/DDBJ databases">
        <title>Genome assembly C_amara_ONT_v2.</title>
        <authorList>
            <person name="Yant L."/>
            <person name="Moore C."/>
            <person name="Slenker M."/>
        </authorList>
    </citation>
    <scope>NUCLEOTIDE SEQUENCE [LARGE SCALE GENOMIC DNA]</scope>
    <source>
        <tissue evidence="8">Leaf</tissue>
    </source>
</reference>
<sequence>MMSFHHVSEFDEMMLNYWKRRLSYMWRQKMKEDSVSVVEKIYCPNTNCLMLISKTEHPSGSDQTNVQACIKCSGPLCIDWKVPSHYDLSCADYKNIHNESKVDDMILKCLANDNGWRQFTKCMHNIECFKGCNHITFM</sequence>
<keyword evidence="3" id="KW-0479">Metal-binding</keyword>
<dbReference type="InterPro" id="IPR002867">
    <property type="entry name" value="IBR_dom"/>
</dbReference>
<dbReference type="AlphaFoldDB" id="A0ABD1B7W3"/>